<dbReference type="InterPro" id="IPR058625">
    <property type="entry name" value="MdtA-like_BSH"/>
</dbReference>
<name>A0ABM9K747_9RALS</name>
<evidence type="ECO:0000259" key="2">
    <source>
        <dbReference type="Pfam" id="PF25917"/>
    </source>
</evidence>
<dbReference type="Gene3D" id="1.10.287.470">
    <property type="entry name" value="Helix hairpin bin"/>
    <property type="match status" value="1"/>
</dbReference>
<comment type="caution">
    <text evidence="4">The sequence shown here is derived from an EMBL/GenBank/DDBJ whole genome shotgun (WGS) entry which is preliminary data.</text>
</comment>
<feature type="domain" description="Multidrug resistance protein MdtA-like barrel-sandwich hybrid" evidence="2">
    <location>
        <begin position="95"/>
        <end position="227"/>
    </location>
</feature>
<reference evidence="4 5" key="1">
    <citation type="submission" date="2023-07" db="EMBL/GenBank/DDBJ databases">
        <authorList>
            <person name="Peeters C."/>
        </authorList>
    </citation>
    <scope>NUCLEOTIDE SEQUENCE [LARGE SCALE GENOMIC DNA]</scope>
    <source>
        <strain evidence="4 5">LMG 18101</strain>
    </source>
</reference>
<gene>
    <name evidence="4" type="primary">mdtA_2</name>
    <name evidence="4" type="ORF">LMG18101_02827</name>
</gene>
<dbReference type="RefSeq" id="WP_430715445.1">
    <property type="nucleotide sequence ID" value="NZ_CATZLL010000008.1"/>
</dbReference>
<dbReference type="Gene3D" id="2.40.50.100">
    <property type="match status" value="1"/>
</dbReference>
<dbReference type="PANTHER" id="PTHR30469">
    <property type="entry name" value="MULTIDRUG RESISTANCE PROTEIN MDTA"/>
    <property type="match status" value="1"/>
</dbReference>
<feature type="domain" description="CusB-like beta-barrel" evidence="3">
    <location>
        <begin position="237"/>
        <end position="310"/>
    </location>
</feature>
<organism evidence="4 5">
    <name type="scientific">Ralstonia flaminis</name>
    <dbReference type="NCBI Taxonomy" id="3058597"/>
    <lineage>
        <taxon>Bacteria</taxon>
        <taxon>Pseudomonadati</taxon>
        <taxon>Pseudomonadota</taxon>
        <taxon>Betaproteobacteria</taxon>
        <taxon>Burkholderiales</taxon>
        <taxon>Burkholderiaceae</taxon>
        <taxon>Ralstonia</taxon>
    </lineage>
</organism>
<dbReference type="EMBL" id="CATZLL010000008">
    <property type="protein sequence ID" value="CAJ0816155.1"/>
    <property type="molecule type" value="Genomic_DNA"/>
</dbReference>
<dbReference type="SUPFAM" id="SSF111369">
    <property type="entry name" value="HlyD-like secretion proteins"/>
    <property type="match status" value="1"/>
</dbReference>
<evidence type="ECO:0000313" key="5">
    <source>
        <dbReference type="Proteomes" id="UP001189757"/>
    </source>
</evidence>
<proteinExistence type="inferred from homology"/>
<dbReference type="Pfam" id="PF25917">
    <property type="entry name" value="BSH_RND"/>
    <property type="match status" value="1"/>
</dbReference>
<protein>
    <submittedName>
        <fullName evidence="4">Multidrug resistance protein MdtA</fullName>
    </submittedName>
</protein>
<dbReference type="PANTHER" id="PTHR30469:SF15">
    <property type="entry name" value="HLYD FAMILY OF SECRETION PROTEINS"/>
    <property type="match status" value="1"/>
</dbReference>
<dbReference type="InterPro" id="IPR058792">
    <property type="entry name" value="Beta-barrel_RND_2"/>
</dbReference>
<dbReference type="Gene3D" id="2.40.420.20">
    <property type="match status" value="1"/>
</dbReference>
<dbReference type="Gene3D" id="2.40.30.170">
    <property type="match status" value="1"/>
</dbReference>
<dbReference type="InterPro" id="IPR006143">
    <property type="entry name" value="RND_pump_MFP"/>
</dbReference>
<sequence>MPAVPAMCPSYPHSDSTGFTGATDRHFRSRRRFSSLAVSAALLTGAALLAGCGKEQPKTPEVRPVRTMTVTSEQGAGTAEFSGDVRPRIESRLGFRVPGKIVARLVDVGATVKKGQVLARLDPADLALAQQSAQAQLSAAKTDRDLAAADLKRFSELFAKGFISAAEQQRHQANFDGAQARYDQAAAGYRNQSNQAAYATLEADADGVVTGVDAEVGQVVSAGQPVVRVAQTAEKEVVVGIPEDQVDTLRKSPDVSVKLWADQSRSIPGKVREIAPAADPLTRTYTVKISIPNPPPDLKLGMTAVARFVRPSGGADSGGMGVRVPISALLQEQGKNVVWLYDAASQTVKPVPVTVGEPRDNVLLVTSGLAPGQTIVTAGVHLLKAGQKVMPMAPADQPSAQSAITPRR</sequence>
<dbReference type="NCBIfam" id="TIGR01730">
    <property type="entry name" value="RND_mfp"/>
    <property type="match status" value="1"/>
</dbReference>
<dbReference type="Pfam" id="PF25954">
    <property type="entry name" value="Beta-barrel_RND_2"/>
    <property type="match status" value="1"/>
</dbReference>
<accession>A0ABM9K747</accession>
<dbReference type="Proteomes" id="UP001189757">
    <property type="component" value="Unassembled WGS sequence"/>
</dbReference>
<evidence type="ECO:0000256" key="1">
    <source>
        <dbReference type="ARBA" id="ARBA00009477"/>
    </source>
</evidence>
<comment type="similarity">
    <text evidence="1">Belongs to the membrane fusion protein (MFP) (TC 8.A.1) family.</text>
</comment>
<keyword evidence="5" id="KW-1185">Reference proteome</keyword>
<evidence type="ECO:0000259" key="3">
    <source>
        <dbReference type="Pfam" id="PF25954"/>
    </source>
</evidence>
<evidence type="ECO:0000313" key="4">
    <source>
        <dbReference type="EMBL" id="CAJ0816155.1"/>
    </source>
</evidence>